<feature type="domain" description="N-acetyltransferase" evidence="1">
    <location>
        <begin position="15"/>
        <end position="173"/>
    </location>
</feature>
<dbReference type="EMBL" id="LCNH01000018">
    <property type="protein sequence ID" value="KKU50657.1"/>
    <property type="molecule type" value="Genomic_DNA"/>
</dbReference>
<dbReference type="SUPFAM" id="SSF55729">
    <property type="entry name" value="Acyl-CoA N-acyltransferases (Nat)"/>
    <property type="match status" value="1"/>
</dbReference>
<accession>A0A0G1R0J6</accession>
<evidence type="ECO:0000313" key="3">
    <source>
        <dbReference type="Proteomes" id="UP000034873"/>
    </source>
</evidence>
<dbReference type="Pfam" id="PF13302">
    <property type="entry name" value="Acetyltransf_3"/>
    <property type="match status" value="1"/>
</dbReference>
<dbReference type="STRING" id="1619122.UX73_C0018G0013"/>
<dbReference type="InterPro" id="IPR016181">
    <property type="entry name" value="Acyl_CoA_acyltransferase"/>
</dbReference>
<keyword evidence="2" id="KW-0808">Transferase</keyword>
<dbReference type="PANTHER" id="PTHR43415">
    <property type="entry name" value="SPERMIDINE N(1)-ACETYLTRANSFERASE"/>
    <property type="match status" value="1"/>
</dbReference>
<dbReference type="PANTHER" id="PTHR43415:SF3">
    <property type="entry name" value="GNAT-FAMILY ACETYLTRANSFERASE"/>
    <property type="match status" value="1"/>
</dbReference>
<organism evidence="2 3">
    <name type="scientific">candidate division WWE3 bacterium GW2011_GWC1_47_10</name>
    <dbReference type="NCBI Taxonomy" id="1619122"/>
    <lineage>
        <taxon>Bacteria</taxon>
        <taxon>Katanobacteria</taxon>
    </lineage>
</organism>
<dbReference type="InterPro" id="IPR000182">
    <property type="entry name" value="GNAT_dom"/>
</dbReference>
<dbReference type="PROSITE" id="PS51186">
    <property type="entry name" value="GNAT"/>
    <property type="match status" value="1"/>
</dbReference>
<dbReference type="AlphaFoldDB" id="A0A0G1R0J6"/>
<dbReference type="Proteomes" id="UP000034873">
    <property type="component" value="Unassembled WGS sequence"/>
</dbReference>
<gene>
    <name evidence="2" type="ORF">UX73_C0018G0013</name>
</gene>
<protein>
    <submittedName>
        <fullName evidence="2">GCN5-related N-acetyltransferase</fullName>
    </submittedName>
</protein>
<dbReference type="Gene3D" id="3.40.630.30">
    <property type="match status" value="1"/>
</dbReference>
<evidence type="ECO:0000313" key="2">
    <source>
        <dbReference type="EMBL" id="KKU50657.1"/>
    </source>
</evidence>
<proteinExistence type="predicted"/>
<sequence>MFGPRLRVVMDEFGVTLVPIEKKDMDAVIPLFSSLVVHQYTQRYAGVVTEDEHEWWEKMRTDKQQIVWGIKPDGGEVIVGITGIHDIDIFGGCATGIIIADTKWHGKGVATRAHLMRTMYAADYLARLTIRSDVYVPNEASRRALERVGYMVTGKELRRGFGKGAYRDSYVLSWLHPEKIGVLYPEGLPEEYKEGVDRARIALEKARGLVELL</sequence>
<name>A0A0G1R0J6_UNCKA</name>
<dbReference type="GO" id="GO:0016747">
    <property type="term" value="F:acyltransferase activity, transferring groups other than amino-acyl groups"/>
    <property type="evidence" value="ECO:0007669"/>
    <property type="project" value="InterPro"/>
</dbReference>
<comment type="caution">
    <text evidence="2">The sequence shown here is derived from an EMBL/GenBank/DDBJ whole genome shotgun (WGS) entry which is preliminary data.</text>
</comment>
<evidence type="ECO:0000259" key="1">
    <source>
        <dbReference type="PROSITE" id="PS51186"/>
    </source>
</evidence>
<reference evidence="2 3" key="1">
    <citation type="journal article" date="2015" name="Nature">
        <title>rRNA introns, odd ribosomes, and small enigmatic genomes across a large radiation of phyla.</title>
        <authorList>
            <person name="Brown C.T."/>
            <person name="Hug L.A."/>
            <person name="Thomas B.C."/>
            <person name="Sharon I."/>
            <person name="Castelle C.J."/>
            <person name="Singh A."/>
            <person name="Wilkins M.J."/>
            <person name="Williams K.H."/>
            <person name="Banfield J.F."/>
        </authorList>
    </citation>
    <scope>NUCLEOTIDE SEQUENCE [LARGE SCALE GENOMIC DNA]</scope>
</reference>